<dbReference type="Gene3D" id="3.30.70.360">
    <property type="match status" value="1"/>
</dbReference>
<dbReference type="PANTHER" id="PTHR45962:SF1">
    <property type="entry name" value="N-FATTY-ACYL-AMINO ACID SYNTHASE_HYDROLASE PM20D1"/>
    <property type="match status" value="1"/>
</dbReference>
<dbReference type="Pfam" id="PF07687">
    <property type="entry name" value="M20_dimer"/>
    <property type="match status" value="1"/>
</dbReference>
<proteinExistence type="inferred from homology"/>
<evidence type="ECO:0000256" key="2">
    <source>
        <dbReference type="ARBA" id="ARBA00022670"/>
    </source>
</evidence>
<organism evidence="7 8">
    <name type="scientific">Somion occarium</name>
    <dbReference type="NCBI Taxonomy" id="3059160"/>
    <lineage>
        <taxon>Eukaryota</taxon>
        <taxon>Fungi</taxon>
        <taxon>Dikarya</taxon>
        <taxon>Basidiomycota</taxon>
        <taxon>Agaricomycotina</taxon>
        <taxon>Agaricomycetes</taxon>
        <taxon>Polyporales</taxon>
        <taxon>Cerrenaceae</taxon>
        <taxon>Somion</taxon>
    </lineage>
</organism>
<dbReference type="EMBL" id="OZ037951">
    <property type="protein sequence ID" value="CAL1714701.1"/>
    <property type="molecule type" value="Genomic_DNA"/>
</dbReference>
<dbReference type="InterPro" id="IPR001261">
    <property type="entry name" value="ArgE/DapE_CS"/>
</dbReference>
<dbReference type="InterPro" id="IPR047177">
    <property type="entry name" value="Pept_M20A"/>
</dbReference>
<comment type="similarity">
    <text evidence="1">Belongs to the peptidase M20A family.</text>
</comment>
<evidence type="ECO:0000256" key="1">
    <source>
        <dbReference type="ARBA" id="ARBA00006247"/>
    </source>
</evidence>
<evidence type="ECO:0000256" key="5">
    <source>
        <dbReference type="ARBA" id="ARBA00022833"/>
    </source>
</evidence>
<accession>A0ABP1E3Q9</accession>
<evidence type="ECO:0000313" key="8">
    <source>
        <dbReference type="Proteomes" id="UP001497453"/>
    </source>
</evidence>
<dbReference type="Gene3D" id="3.40.630.10">
    <property type="entry name" value="Zn peptidases"/>
    <property type="match status" value="1"/>
</dbReference>
<dbReference type="PROSITE" id="PS00758">
    <property type="entry name" value="ARGE_DAPE_CPG2_1"/>
    <property type="match status" value="1"/>
</dbReference>
<dbReference type="InterPro" id="IPR036264">
    <property type="entry name" value="Bact_exopeptidase_dim_dom"/>
</dbReference>
<dbReference type="PROSITE" id="PS00759">
    <property type="entry name" value="ARGE_DAPE_CPG2_2"/>
    <property type="match status" value="1"/>
</dbReference>
<keyword evidence="3" id="KW-0479">Metal-binding</keyword>
<reference evidence="8" key="1">
    <citation type="submission" date="2024-04" db="EMBL/GenBank/DDBJ databases">
        <authorList>
            <person name="Shaw F."/>
            <person name="Minotto A."/>
        </authorList>
    </citation>
    <scope>NUCLEOTIDE SEQUENCE [LARGE SCALE GENOMIC DNA]</scope>
</reference>
<dbReference type="Gene3D" id="1.10.150.900">
    <property type="match status" value="1"/>
</dbReference>
<dbReference type="InterPro" id="IPR011650">
    <property type="entry name" value="Peptidase_M20_dimer"/>
</dbReference>
<keyword evidence="5" id="KW-0862">Zinc</keyword>
<dbReference type="SUPFAM" id="SSF53187">
    <property type="entry name" value="Zn-dependent exopeptidases"/>
    <property type="match status" value="1"/>
</dbReference>
<dbReference type="InterPro" id="IPR002933">
    <property type="entry name" value="Peptidase_M20"/>
</dbReference>
<dbReference type="PIRSF" id="PIRSF037217">
    <property type="entry name" value="Carboxypeptidase_S"/>
    <property type="match status" value="1"/>
</dbReference>
<dbReference type="CDD" id="cd05674">
    <property type="entry name" value="M20_yscS"/>
    <property type="match status" value="1"/>
</dbReference>
<sequence>MAPTIVVEKDGLLPSYTSAPRKSLSPLRATIYLALALVCTCSALWSLDLPELLHGGLSESEDVSAADLCPQPSALAPSKHAAFWETLNETYATDDFASRAVEWLGGAIRVPTQSFDKMGPIGTDHRWDAFGPFHDYILSSFPNVHATLALTKVNTYGLIYEWKGSDDSLKPLLLAAHQDVVPVNPDTVDEWTHPPFSGHFDGELLWGRGTSDDKNGLIGILSTVETLIENGFKPTRSVVLAFGFDEETSGLFGAAKLADYLLENFGENAFAMLVDEGGKLPWPLEHPCKVECILGDYMIEHGKAFATPGIAEKGYLDVRVEVESPGGHSSVPPPHTTIGILSALLVHFEANPYTPRLGRGTPIYQKSLCLAAHAPGLPLDLRRALQNAVKSDKALRAAEKLLFQDRMFKSLVGTTQAIDLIQGGVKTNALPESAWAVVNHRIATDSSLDEVKEHDTNLLKDLASEFNLSYTAFGEDITGQDKPAYGKLRLSDAWGAGLTPAPITPTDKDAAPYQLLAGTIRATYNAHRGGDDVVVSPGIMSGNTDTRYYWKLTPHIFRYNHHYTGNSTLFQDIHTVNEFIAVDAYIEMIKFFTILILNADESTSL</sequence>
<keyword evidence="2" id="KW-0645">Protease</keyword>
<dbReference type="InterPro" id="IPR017141">
    <property type="entry name" value="Pept_M20_carboxypep"/>
</dbReference>
<name>A0ABP1E3Q9_9APHY</name>
<feature type="domain" description="Peptidase M20 dimerisation" evidence="6">
    <location>
        <begin position="310"/>
        <end position="463"/>
    </location>
</feature>
<keyword evidence="8" id="KW-1185">Reference proteome</keyword>
<dbReference type="SUPFAM" id="SSF55031">
    <property type="entry name" value="Bacterial exopeptidase dimerisation domain"/>
    <property type="match status" value="1"/>
</dbReference>
<evidence type="ECO:0000256" key="3">
    <source>
        <dbReference type="ARBA" id="ARBA00022723"/>
    </source>
</evidence>
<gene>
    <name evidence="7" type="ORF">GFSPODELE1_LOCUS9888</name>
</gene>
<dbReference type="PANTHER" id="PTHR45962">
    <property type="entry name" value="N-FATTY-ACYL-AMINO ACID SYNTHASE/HYDROLASE PM20D1"/>
    <property type="match status" value="1"/>
</dbReference>
<evidence type="ECO:0000256" key="4">
    <source>
        <dbReference type="ARBA" id="ARBA00022801"/>
    </source>
</evidence>
<protein>
    <recommendedName>
        <fullName evidence="6">Peptidase M20 dimerisation domain-containing protein</fullName>
    </recommendedName>
</protein>
<dbReference type="Pfam" id="PF01546">
    <property type="entry name" value="Peptidase_M20"/>
    <property type="match status" value="1"/>
</dbReference>
<evidence type="ECO:0000259" key="6">
    <source>
        <dbReference type="Pfam" id="PF07687"/>
    </source>
</evidence>
<dbReference type="Proteomes" id="UP001497453">
    <property type="component" value="Chromosome 8"/>
</dbReference>
<evidence type="ECO:0000313" key="7">
    <source>
        <dbReference type="EMBL" id="CAL1714701.1"/>
    </source>
</evidence>
<keyword evidence="4" id="KW-0378">Hydrolase</keyword>